<proteinExistence type="predicted"/>
<evidence type="ECO:0000313" key="2">
    <source>
        <dbReference type="Proteomes" id="UP000053890"/>
    </source>
</evidence>
<dbReference type="RefSeq" id="XP_018270125.1">
    <property type="nucleotide sequence ID" value="XM_018417425.1"/>
</dbReference>
<protein>
    <submittedName>
        <fullName evidence="1">Uncharacterized protein</fullName>
    </submittedName>
</protein>
<dbReference type="GeneID" id="28977873"/>
<evidence type="ECO:0000313" key="1">
    <source>
        <dbReference type="EMBL" id="KPV74076.1"/>
    </source>
</evidence>
<accession>A0A0P9EK68</accession>
<gene>
    <name evidence="1" type="ORF">RHOBADRAFT_54637</name>
</gene>
<keyword evidence="2" id="KW-1185">Reference proteome</keyword>
<dbReference type="AlphaFoldDB" id="A0A0P9EK68"/>
<reference evidence="1 2" key="1">
    <citation type="journal article" date="2015" name="Front. Microbiol.">
        <title>Genome sequence of the plant growth promoting endophytic yeast Rhodotorula graminis WP1.</title>
        <authorList>
            <person name="Firrincieli A."/>
            <person name="Otillar R."/>
            <person name="Salamov A."/>
            <person name="Schmutz J."/>
            <person name="Khan Z."/>
            <person name="Redman R.S."/>
            <person name="Fleck N.D."/>
            <person name="Lindquist E."/>
            <person name="Grigoriev I.V."/>
            <person name="Doty S.L."/>
        </authorList>
    </citation>
    <scope>NUCLEOTIDE SEQUENCE [LARGE SCALE GENOMIC DNA]</scope>
    <source>
        <strain evidence="1 2">WP1</strain>
    </source>
</reference>
<sequence length="472" mass="52300">MPSSGHDKSAASARDPDQDLLLGQVEAMYRSLANPPTAGLKGSSFDKARSRAQIQHASSKALGVARSLWGRNWAFLVPAERAAVLEVVLRAYCGSRRKPAAFDWAQLNYVSVLDKIGGQNSFYEADLDWHGPAETQKDDAPWLEVRKHVGAIVDACACARPDALNRVRHWKTTFLDEGGITRLKLRRLVIAEREAVASEVELILEHVHKHLSTSTSSAIDTFLPSADAVFARAHRATESDSNRFNVLRGFIDDLVNLYSATSKHADAVAQLSATRDLLKRRTHVQQDDGVVDMRTAEASFAKLEVPQQVAAVEQGRNVVFEVCLQHREAGQLPAVEPLINKLLEPLHDPRAVTPLKRWRLCIDNLSAVVRLYEAVYKEHEHVAKSLSNELAILDTYQAAELFVDLPEDRQVAAVERCRSMVHVLSSVPGPLPTVDDVVANFLHVLPHPGADPVYRDASPTRNPYFPSARIER</sequence>
<dbReference type="Proteomes" id="UP000053890">
    <property type="component" value="Unassembled WGS sequence"/>
</dbReference>
<name>A0A0P9EK68_RHOGW</name>
<organism evidence="1 2">
    <name type="scientific">Rhodotorula graminis (strain WP1)</name>
    <dbReference type="NCBI Taxonomy" id="578459"/>
    <lineage>
        <taxon>Eukaryota</taxon>
        <taxon>Fungi</taxon>
        <taxon>Dikarya</taxon>
        <taxon>Basidiomycota</taxon>
        <taxon>Pucciniomycotina</taxon>
        <taxon>Microbotryomycetes</taxon>
        <taxon>Sporidiobolales</taxon>
        <taxon>Sporidiobolaceae</taxon>
        <taxon>Rhodotorula</taxon>
    </lineage>
</organism>
<dbReference type="EMBL" id="KQ474081">
    <property type="protein sequence ID" value="KPV74076.1"/>
    <property type="molecule type" value="Genomic_DNA"/>
</dbReference>